<keyword evidence="2" id="KW-1185">Reference proteome</keyword>
<organism evidence="1 2">
    <name type="scientific">Lipingzhangella rawalii</name>
    <dbReference type="NCBI Taxonomy" id="2055835"/>
    <lineage>
        <taxon>Bacteria</taxon>
        <taxon>Bacillati</taxon>
        <taxon>Actinomycetota</taxon>
        <taxon>Actinomycetes</taxon>
        <taxon>Streptosporangiales</taxon>
        <taxon>Nocardiopsidaceae</taxon>
        <taxon>Lipingzhangella</taxon>
    </lineage>
</organism>
<evidence type="ECO:0000313" key="1">
    <source>
        <dbReference type="EMBL" id="MDS1272280.1"/>
    </source>
</evidence>
<gene>
    <name evidence="1" type="ORF">RIF23_18480</name>
</gene>
<comment type="caution">
    <text evidence="1">The sequence shown here is derived from an EMBL/GenBank/DDBJ whole genome shotgun (WGS) entry which is preliminary data.</text>
</comment>
<name>A0ABU2HBT9_9ACTN</name>
<reference evidence="2" key="1">
    <citation type="submission" date="2023-07" db="EMBL/GenBank/DDBJ databases">
        <title>Novel species in the genus Lipingzhangella isolated from Sambhar Salt Lake.</title>
        <authorList>
            <person name="Jiya N."/>
            <person name="Kajale S."/>
            <person name="Sharma A."/>
        </authorList>
    </citation>
    <scope>NUCLEOTIDE SEQUENCE [LARGE SCALE GENOMIC DNA]</scope>
    <source>
        <strain evidence="2">LS1_29</strain>
    </source>
</reference>
<sequence>MQEIIDHFDAQSIDAEYGYVQIAVAPVMGTPATTATTAITATTATLGG</sequence>
<proteinExistence type="predicted"/>
<dbReference type="EMBL" id="JAVLVT010000010">
    <property type="protein sequence ID" value="MDS1272280.1"/>
    <property type="molecule type" value="Genomic_DNA"/>
</dbReference>
<evidence type="ECO:0000313" key="2">
    <source>
        <dbReference type="Proteomes" id="UP001250214"/>
    </source>
</evidence>
<protein>
    <submittedName>
        <fullName evidence="1">Uncharacterized protein</fullName>
    </submittedName>
</protein>
<dbReference type="RefSeq" id="WP_310913850.1">
    <property type="nucleotide sequence ID" value="NZ_JAVLVT010000010.1"/>
</dbReference>
<dbReference type="Proteomes" id="UP001250214">
    <property type="component" value="Unassembled WGS sequence"/>
</dbReference>
<accession>A0ABU2HBT9</accession>